<dbReference type="Gene3D" id="1.20.144.10">
    <property type="entry name" value="Phosphatidic acid phosphatase type 2/haloperoxidase"/>
    <property type="match status" value="1"/>
</dbReference>
<evidence type="ECO:0000313" key="4">
    <source>
        <dbReference type="EMBL" id="NQS78379.1"/>
    </source>
</evidence>
<feature type="domain" description="Phosphatidic acid phosphatase type 2/haloperoxidase" evidence="2">
    <location>
        <begin position="51"/>
        <end position="160"/>
    </location>
</feature>
<dbReference type="GeneID" id="27136626"/>
<dbReference type="OrthoDB" id="10182at2157"/>
<feature type="transmembrane region" description="Helical" evidence="1">
    <location>
        <begin position="118"/>
        <end position="139"/>
    </location>
</feature>
<dbReference type="Pfam" id="PF01569">
    <property type="entry name" value="PAP2"/>
    <property type="match status" value="1"/>
</dbReference>
<dbReference type="PANTHER" id="PTHR14969:SF13">
    <property type="entry name" value="AT30094P"/>
    <property type="match status" value="1"/>
</dbReference>
<evidence type="ECO:0000259" key="2">
    <source>
        <dbReference type="SMART" id="SM00014"/>
    </source>
</evidence>
<gene>
    <name evidence="3" type="primary">pgpB</name>
    <name evidence="4" type="ORF">HQQ74_06705</name>
    <name evidence="3" type="ORF">MMAB1_0575</name>
</gene>
<dbReference type="SMART" id="SM00014">
    <property type="entry name" value="acidPPc"/>
    <property type="match status" value="1"/>
</dbReference>
<keyword evidence="1" id="KW-0812">Transmembrane</keyword>
<dbReference type="Proteomes" id="UP000069850">
    <property type="component" value="Chromosome 1"/>
</dbReference>
<feature type="transmembrane region" description="Helical" evidence="1">
    <location>
        <begin position="227"/>
        <end position="247"/>
    </location>
</feature>
<dbReference type="Proteomes" id="UP000737555">
    <property type="component" value="Unassembled WGS sequence"/>
</dbReference>
<evidence type="ECO:0000313" key="3">
    <source>
        <dbReference type="EMBL" id="CVK31792.1"/>
    </source>
</evidence>
<dbReference type="PANTHER" id="PTHR14969">
    <property type="entry name" value="SPHINGOSINE-1-PHOSPHATE PHOSPHOHYDROLASE"/>
    <property type="match status" value="1"/>
</dbReference>
<feature type="transmembrane region" description="Helical" evidence="1">
    <location>
        <begin position="297"/>
        <end position="319"/>
    </location>
</feature>
<dbReference type="AlphaFoldDB" id="A0A0X3BI29"/>
<protein>
    <submittedName>
        <fullName evidence="4">Phosphatase PAP2 family protein</fullName>
    </submittedName>
    <submittedName>
        <fullName evidence="3">Phosphoesterase, PA-phosphatase related</fullName>
    </submittedName>
</protein>
<evidence type="ECO:0000256" key="1">
    <source>
        <dbReference type="SAM" id="Phobius"/>
    </source>
</evidence>
<dbReference type="RefSeq" id="WP_062261807.1">
    <property type="nucleotide sequence ID" value="NZ_DAIMMY010000005.1"/>
</dbReference>
<dbReference type="InterPro" id="IPR036938">
    <property type="entry name" value="PAP2/HPO_sf"/>
</dbReference>
<dbReference type="KEGG" id="mema:MMAB1_0575"/>
<accession>A0A0X3BI29</accession>
<reference evidence="4" key="2">
    <citation type="submission" date="2020-05" db="EMBL/GenBank/DDBJ databases">
        <title>The first insight into the ecology of ammonia-tolerant syntrophic propionate oxidizing bacteria.</title>
        <authorList>
            <person name="Singh A."/>
            <person name="Schnurer A."/>
            <person name="Westerholm M."/>
        </authorList>
    </citation>
    <scope>NUCLEOTIDE SEQUENCE</scope>
    <source>
        <strain evidence="4">MAG54</strain>
    </source>
</reference>
<reference evidence="3 5" key="1">
    <citation type="submission" date="2016-01" db="EMBL/GenBank/DDBJ databases">
        <authorList>
            <person name="Manzoor S."/>
        </authorList>
    </citation>
    <scope>NUCLEOTIDE SEQUENCE [LARGE SCALE GENOMIC DNA]</scope>
    <source>
        <strain evidence="3">Methanoculleus sp MAB1</strain>
    </source>
</reference>
<feature type="transmembrane region" description="Helical" evidence="1">
    <location>
        <begin position="20"/>
        <end position="43"/>
    </location>
</feature>
<evidence type="ECO:0000313" key="5">
    <source>
        <dbReference type="Proteomes" id="UP000069850"/>
    </source>
</evidence>
<dbReference type="EMBL" id="LT158599">
    <property type="protein sequence ID" value="CVK31792.1"/>
    <property type="molecule type" value="Genomic_DNA"/>
</dbReference>
<feature type="transmembrane region" description="Helical" evidence="1">
    <location>
        <begin position="92"/>
        <end position="111"/>
    </location>
</feature>
<organism evidence="3 5">
    <name type="scientific">Methanoculleus bourgensis</name>
    <dbReference type="NCBI Taxonomy" id="83986"/>
    <lineage>
        <taxon>Archaea</taxon>
        <taxon>Methanobacteriati</taxon>
        <taxon>Methanobacteriota</taxon>
        <taxon>Stenosarchaea group</taxon>
        <taxon>Methanomicrobia</taxon>
        <taxon>Methanomicrobiales</taxon>
        <taxon>Methanomicrobiaceae</taxon>
        <taxon>Methanoculleus</taxon>
    </lineage>
</organism>
<feature type="transmembrane region" description="Helical" evidence="1">
    <location>
        <begin position="50"/>
        <end position="72"/>
    </location>
</feature>
<name>A0A0X3BI29_9EURY</name>
<feature type="transmembrane region" description="Helical" evidence="1">
    <location>
        <begin position="179"/>
        <end position="200"/>
    </location>
</feature>
<sequence length="324" mass="34524">MTDVQITLIRVLQDQAAWLAAPMLFFSFLGQPEFFLLVVALLYWCANPRLGLRLGLLMGISSGLSVALKIAFHLPRPYWVSPEVRALASHPSFGLPSGHAQGAVTFWGLLAADARRGWFSLFVVALVFLIGASRIFLGVHFPVDVIAGFAFGLAVLIGFLALEEPVGRRIAALPISRQILLAFAGSIVLALISFAAFAAIGDWQIPASWAAGAIQQSGQPINPLDPGGAVTAAGFFFGFAAGAAAAWPRQESICITGKWSDYLLRYILGIIVAGMIWFGLGLLVPPEPVLAAYILQYLRAAAAAAWVSYGAPVVFARVYPAGRA</sequence>
<feature type="transmembrane region" description="Helical" evidence="1">
    <location>
        <begin position="263"/>
        <end position="285"/>
    </location>
</feature>
<proteinExistence type="predicted"/>
<dbReference type="EMBL" id="JABMJE010000082">
    <property type="protein sequence ID" value="NQS78379.1"/>
    <property type="molecule type" value="Genomic_DNA"/>
</dbReference>
<keyword evidence="1" id="KW-0472">Membrane</keyword>
<dbReference type="SUPFAM" id="SSF48317">
    <property type="entry name" value="Acid phosphatase/Vanadium-dependent haloperoxidase"/>
    <property type="match status" value="1"/>
</dbReference>
<dbReference type="InterPro" id="IPR000326">
    <property type="entry name" value="PAP2/HPO"/>
</dbReference>
<feature type="transmembrane region" description="Helical" evidence="1">
    <location>
        <begin position="145"/>
        <end position="167"/>
    </location>
</feature>
<keyword evidence="1" id="KW-1133">Transmembrane helix</keyword>